<dbReference type="EMBL" id="CP013232">
    <property type="protein sequence ID" value="AMO93633.1"/>
    <property type="molecule type" value="Genomic_DNA"/>
</dbReference>
<reference evidence="1 2" key="1">
    <citation type="submission" date="2015-11" db="EMBL/GenBank/DDBJ databases">
        <title>Exploring the genomic traits of fungus-feeding bacterial genus Collimonas.</title>
        <authorList>
            <person name="Song C."/>
            <person name="Schmidt R."/>
            <person name="de Jager V."/>
            <person name="Krzyzanowska D."/>
            <person name="Jongedijk E."/>
            <person name="Cankar K."/>
            <person name="Beekwilder J."/>
            <person name="van Veen A."/>
            <person name="de Boer W."/>
            <person name="van Veen J.A."/>
            <person name="Garbeva P."/>
        </authorList>
    </citation>
    <scope>NUCLEOTIDE SEQUENCE [LARGE SCALE GENOMIC DNA]</scope>
    <source>
        <strain evidence="1 2">Ter6</strain>
    </source>
</reference>
<dbReference type="AlphaFoldDB" id="A0A127P789"/>
<proteinExistence type="predicted"/>
<gene>
    <name evidence="1" type="ORF">CFter6_0910</name>
</gene>
<evidence type="ECO:0000313" key="1">
    <source>
        <dbReference type="EMBL" id="AMO93633.1"/>
    </source>
</evidence>
<dbReference type="Proteomes" id="UP000072421">
    <property type="component" value="Chromosome"/>
</dbReference>
<evidence type="ECO:0000313" key="2">
    <source>
        <dbReference type="Proteomes" id="UP000072421"/>
    </source>
</evidence>
<dbReference type="Pfam" id="PF05069">
    <property type="entry name" value="Phage_tail_S"/>
    <property type="match status" value="1"/>
</dbReference>
<protein>
    <submittedName>
        <fullName evidence="1">Phage virion morphogenesis family protein</fullName>
    </submittedName>
</protein>
<dbReference type="PATRIC" id="fig|158899.10.peg.927"/>
<dbReference type="InterPro" id="IPR006522">
    <property type="entry name" value="Phage_virion_morphogenesis"/>
</dbReference>
<organism evidence="1">
    <name type="scientific">Collimonas fungivorans</name>
    <dbReference type="NCBI Taxonomy" id="158899"/>
    <lineage>
        <taxon>Bacteria</taxon>
        <taxon>Pseudomonadati</taxon>
        <taxon>Pseudomonadota</taxon>
        <taxon>Betaproteobacteria</taxon>
        <taxon>Burkholderiales</taxon>
        <taxon>Oxalobacteraceae</taxon>
        <taxon>Collimonas</taxon>
    </lineage>
</organism>
<name>A0A127P789_9BURK</name>
<accession>A0A127P789</accession>
<sequence>METVRRNLRGKKGRITRQKAAIFEKIRMQKNLKTEQDENQLSVGFFGRVARIVRVHQEGLKDKVSKKGPSIPIQRVPCLVLVLPTKR</sequence>